<dbReference type="AlphaFoldDB" id="A0A318PIP0"/>
<organism evidence="10 11">
    <name type="scientific">Komagataeibacter xylinus</name>
    <name type="common">Gluconacetobacter xylinus</name>
    <dbReference type="NCBI Taxonomy" id="28448"/>
    <lineage>
        <taxon>Bacteria</taxon>
        <taxon>Pseudomonadati</taxon>
        <taxon>Pseudomonadota</taxon>
        <taxon>Alphaproteobacteria</taxon>
        <taxon>Acetobacterales</taxon>
        <taxon>Acetobacteraceae</taxon>
        <taxon>Komagataeibacter</taxon>
    </lineage>
</organism>
<keyword evidence="6" id="KW-0256">Endoplasmic reticulum</keyword>
<dbReference type="RefSeq" id="WP_082770900.1">
    <property type="nucleotide sequence ID" value="NZ_CBCRXN010000009.1"/>
</dbReference>
<keyword evidence="4" id="KW-0808">Transferase</keyword>
<proteinExistence type="predicted"/>
<dbReference type="OrthoDB" id="5493835at2"/>
<keyword evidence="5 9" id="KW-0812">Transmembrane</keyword>
<evidence type="ECO:0000313" key="11">
    <source>
        <dbReference type="Proteomes" id="UP000248257"/>
    </source>
</evidence>
<feature type="transmembrane region" description="Helical" evidence="9">
    <location>
        <begin position="176"/>
        <end position="196"/>
    </location>
</feature>
<comment type="subcellular location">
    <subcellularLocation>
        <location evidence="1">Endomembrane system</location>
        <topology evidence="1">Multi-pass membrane protein</topology>
    </subcellularLocation>
    <subcellularLocation>
        <location evidence="2">Endoplasmic reticulum membrane</location>
    </subcellularLocation>
</comment>
<keyword evidence="11" id="KW-1185">Reference proteome</keyword>
<feature type="transmembrane region" description="Helical" evidence="9">
    <location>
        <begin position="216"/>
        <end position="235"/>
    </location>
</feature>
<keyword evidence="8 9" id="KW-0472">Membrane</keyword>
<keyword evidence="7 9" id="KW-1133">Transmembrane helix</keyword>
<dbReference type="GO" id="GO:0000030">
    <property type="term" value="F:mannosyltransferase activity"/>
    <property type="evidence" value="ECO:0007669"/>
    <property type="project" value="TreeGrafter"/>
</dbReference>
<dbReference type="STRING" id="1220579.GCA_001571345_02991"/>
<accession>A0A318PIP0</accession>
<dbReference type="EMBL" id="NKUC01000014">
    <property type="protein sequence ID" value="PYD56978.1"/>
    <property type="molecule type" value="Genomic_DNA"/>
</dbReference>
<evidence type="ECO:0000256" key="1">
    <source>
        <dbReference type="ARBA" id="ARBA00004127"/>
    </source>
</evidence>
<dbReference type="PANTHER" id="PTHR22760">
    <property type="entry name" value="GLYCOSYLTRANSFERASE"/>
    <property type="match status" value="1"/>
</dbReference>
<feature type="transmembrane region" description="Helical" evidence="9">
    <location>
        <begin position="347"/>
        <end position="366"/>
    </location>
</feature>
<evidence type="ECO:0000256" key="4">
    <source>
        <dbReference type="ARBA" id="ARBA00022679"/>
    </source>
</evidence>
<evidence type="ECO:0000256" key="2">
    <source>
        <dbReference type="ARBA" id="ARBA00004586"/>
    </source>
</evidence>
<dbReference type="GO" id="GO:0012505">
    <property type="term" value="C:endomembrane system"/>
    <property type="evidence" value="ECO:0007669"/>
    <property type="project" value="UniProtKB-SubCell"/>
</dbReference>
<evidence type="ECO:0008006" key="12">
    <source>
        <dbReference type="Google" id="ProtNLM"/>
    </source>
</evidence>
<evidence type="ECO:0000256" key="8">
    <source>
        <dbReference type="ARBA" id="ARBA00023136"/>
    </source>
</evidence>
<gene>
    <name evidence="10" type="ORF">CFR75_08505</name>
</gene>
<feature type="transmembrane region" description="Helical" evidence="9">
    <location>
        <begin position="70"/>
        <end position="90"/>
    </location>
</feature>
<evidence type="ECO:0000256" key="5">
    <source>
        <dbReference type="ARBA" id="ARBA00022692"/>
    </source>
</evidence>
<feature type="transmembrane region" description="Helical" evidence="9">
    <location>
        <begin position="320"/>
        <end position="341"/>
    </location>
</feature>
<evidence type="ECO:0000256" key="7">
    <source>
        <dbReference type="ARBA" id="ARBA00022989"/>
    </source>
</evidence>
<keyword evidence="3" id="KW-0328">Glycosyltransferase</keyword>
<name>A0A318PIP0_KOMXY</name>
<reference evidence="10 11" key="1">
    <citation type="submission" date="2017-07" db="EMBL/GenBank/DDBJ databases">
        <title>A draft genome sequence of Komagataeibacter xylinus LMG 1515.</title>
        <authorList>
            <person name="Skraban J."/>
            <person name="Cleenwerck I."/>
            <person name="Vandamme P."/>
            <person name="Trcek J."/>
        </authorList>
    </citation>
    <scope>NUCLEOTIDE SEQUENCE [LARGE SCALE GENOMIC DNA]</scope>
    <source>
        <strain evidence="10 11">LMG 1515</strain>
    </source>
</reference>
<feature type="transmembrane region" description="Helical" evidence="9">
    <location>
        <begin position="12"/>
        <end position="33"/>
    </location>
</feature>
<evidence type="ECO:0000256" key="3">
    <source>
        <dbReference type="ARBA" id="ARBA00022676"/>
    </source>
</evidence>
<dbReference type="InterPro" id="IPR005599">
    <property type="entry name" value="GPI_mannosylTrfase"/>
</dbReference>
<protein>
    <recommendedName>
        <fullName evidence="12">Mannosyltransferase</fullName>
    </recommendedName>
</protein>
<comment type="caution">
    <text evidence="10">The sequence shown here is derived from an EMBL/GenBank/DDBJ whole genome shotgun (WGS) entry which is preliminary data.</text>
</comment>
<feature type="transmembrane region" description="Helical" evidence="9">
    <location>
        <begin position="147"/>
        <end position="164"/>
    </location>
</feature>
<evidence type="ECO:0000313" key="10">
    <source>
        <dbReference type="EMBL" id="PYD56978.1"/>
    </source>
</evidence>
<feature type="transmembrane region" description="Helical" evidence="9">
    <location>
        <begin position="97"/>
        <end position="115"/>
    </location>
</feature>
<feature type="transmembrane region" description="Helical" evidence="9">
    <location>
        <begin position="267"/>
        <end position="285"/>
    </location>
</feature>
<feature type="transmembrane region" description="Helical" evidence="9">
    <location>
        <begin position="291"/>
        <end position="308"/>
    </location>
</feature>
<evidence type="ECO:0000256" key="6">
    <source>
        <dbReference type="ARBA" id="ARBA00022824"/>
    </source>
</evidence>
<dbReference type="Pfam" id="PF03901">
    <property type="entry name" value="Glyco_transf_22"/>
    <property type="match status" value="2"/>
</dbReference>
<evidence type="ECO:0000256" key="9">
    <source>
        <dbReference type="SAM" id="Phobius"/>
    </source>
</evidence>
<dbReference type="Proteomes" id="UP000248257">
    <property type="component" value="Unassembled WGS sequence"/>
</dbReference>
<sequence>MSLQKKTDTEWVAPLGWCLAIAFAVRILISIFFPASLRSDEIYQYFEPALRAVSGHGVVTWEWRDGIRSWLVPGFIAGLLKISATFGLGFSAEFVRSIFCFLSLPLVALSVWAGWRLGGRQGAWLCGLGMALWPDVANAGPRPLGEYFGGNIIAMATILGSIILGQCKDNPNQKPYILLLLCGFLFGLGAAIRFQFMPAAFFGLLFLSWKGGLRTVYPVIFSFLIPIIILGIIDYETLDYPFQSIIKNYYMNSTLGIANNFGKESKLYFVMQYIGLWGCASIAIFILCKKGISSCAFPFFMSICILFYHSCISHKEISFIYPSIPLLIFTALAGLVYYVQVEKNIKFINSVYLVVLCCLIVFHSGYEKEIKEKQVYIKIEKIASKQTYICGLALLYSEVNWADFGGYTYMKKGVPLYLFDSINDLSDHAGMYSHVIGTESFKEYNPEAQTVACKKNICLYKVSNACDKGQDFDQISKKLKVLGK</sequence>